<reference evidence="1 2" key="1">
    <citation type="submission" date="2023-10" db="EMBL/GenBank/DDBJ databases">
        <authorList>
            <person name="Maclean D."/>
            <person name="Macfadyen A."/>
        </authorList>
    </citation>
    <scope>NUCLEOTIDE SEQUENCE [LARGE SCALE GENOMIC DNA]</scope>
</reference>
<accession>A0AAV1IHE1</accession>
<protein>
    <submittedName>
        <fullName evidence="1">Uncharacterized protein</fullName>
    </submittedName>
</protein>
<gene>
    <name evidence="1" type="ORF">CVIRNUC_009310</name>
</gene>
<name>A0AAV1IHE1_9CHLO</name>
<comment type="caution">
    <text evidence="1">The sequence shown here is derived from an EMBL/GenBank/DDBJ whole genome shotgun (WGS) entry which is preliminary data.</text>
</comment>
<dbReference type="SUPFAM" id="SSF63825">
    <property type="entry name" value="YWTD domain"/>
    <property type="match status" value="1"/>
</dbReference>
<dbReference type="EMBL" id="CAUYUE010000014">
    <property type="protein sequence ID" value="CAK0786097.1"/>
    <property type="molecule type" value="Genomic_DNA"/>
</dbReference>
<dbReference type="Proteomes" id="UP001314263">
    <property type="component" value="Unassembled WGS sequence"/>
</dbReference>
<proteinExistence type="predicted"/>
<keyword evidence="2" id="KW-1185">Reference proteome</keyword>
<evidence type="ECO:0000313" key="1">
    <source>
        <dbReference type="EMBL" id="CAK0786097.1"/>
    </source>
</evidence>
<evidence type="ECO:0000313" key="2">
    <source>
        <dbReference type="Proteomes" id="UP001314263"/>
    </source>
</evidence>
<sequence>MLILASVTGAMAANDVTYYDGSALTGCNSEGIYLVSDYDGNQVQAFKAQSGDLIGSVLPSNGSYNLTNPDIFGPLGVSNTAVSGPNGIVIYNEVLYLVNQNIGTNYNGSVMAFAVPDGIKFGKVEASQLPFQRLFPDPIDVFAKYSPYAPRGLVIGGTGPALFVADAGPAGGFAGQVIVISPTPPYTFIGTVSTAGIPAAYDFSNALLGIGPQGLVIGPEDGLLYVTIKSFRGFSDFDNNFGAILRFDISILPGTFKDIFATTMGATDCSQFLHRPEGITWGPAKGLYKEKLLYVTGYTDVEQNTPSVNKEALGANDKILMYTPAGKCVDYFITEQADVLAQGLRTQTVAPIFGPKGDLYIPVSSIVNGPAANNFTGGYRKYTVPNANLFKQTAINNHTLDFETIVRPNLVGGPLAAPFYSTFGRSDPGTLEYLCLV</sequence>
<dbReference type="AlphaFoldDB" id="A0AAV1IHE1"/>
<organism evidence="1 2">
    <name type="scientific">Coccomyxa viridis</name>
    <dbReference type="NCBI Taxonomy" id="1274662"/>
    <lineage>
        <taxon>Eukaryota</taxon>
        <taxon>Viridiplantae</taxon>
        <taxon>Chlorophyta</taxon>
        <taxon>core chlorophytes</taxon>
        <taxon>Trebouxiophyceae</taxon>
        <taxon>Trebouxiophyceae incertae sedis</taxon>
        <taxon>Coccomyxaceae</taxon>
        <taxon>Coccomyxa</taxon>
    </lineage>
</organism>